<proteinExistence type="inferred from homology"/>
<dbReference type="Pfam" id="PF14748">
    <property type="entry name" value="P5CR_dimer"/>
    <property type="match status" value="1"/>
</dbReference>
<dbReference type="InterPro" id="IPR029036">
    <property type="entry name" value="P5CR_dimer"/>
</dbReference>
<evidence type="ECO:0000313" key="7">
    <source>
        <dbReference type="EMBL" id="KAJ4267519.1"/>
    </source>
</evidence>
<evidence type="ECO:0000259" key="6">
    <source>
        <dbReference type="Pfam" id="PF14748"/>
    </source>
</evidence>
<dbReference type="Proteomes" id="UP001152049">
    <property type="component" value="Unassembled WGS sequence"/>
</dbReference>
<name>A0A9W8S8V7_9HYPO</name>
<protein>
    <recommendedName>
        <fullName evidence="9">Pyrroline-5-carboxylate reductase</fullName>
    </recommendedName>
</protein>
<evidence type="ECO:0000256" key="3">
    <source>
        <dbReference type="ARBA" id="ARBA00023002"/>
    </source>
</evidence>
<evidence type="ECO:0000256" key="1">
    <source>
        <dbReference type="ARBA" id="ARBA00005525"/>
    </source>
</evidence>
<dbReference type="OrthoDB" id="10263291at2759"/>
<reference evidence="7" key="1">
    <citation type="submission" date="2022-09" db="EMBL/GenBank/DDBJ databases">
        <title>Fusarium specimens isolated from Avocado Roots.</title>
        <authorList>
            <person name="Stajich J."/>
            <person name="Roper C."/>
            <person name="Heimlech-Rivalta G."/>
        </authorList>
    </citation>
    <scope>NUCLEOTIDE SEQUENCE</scope>
    <source>
        <strain evidence="7">CF00136</strain>
    </source>
</reference>
<dbReference type="EMBL" id="JAOQAZ010000004">
    <property type="protein sequence ID" value="KAJ4267519.1"/>
    <property type="molecule type" value="Genomic_DNA"/>
</dbReference>
<dbReference type="InterPro" id="IPR008927">
    <property type="entry name" value="6-PGluconate_DH-like_C_sf"/>
</dbReference>
<dbReference type="InterPro" id="IPR028939">
    <property type="entry name" value="P5C_Rdtase_cat_N"/>
</dbReference>
<dbReference type="InterPro" id="IPR000304">
    <property type="entry name" value="Pyrroline-COOH_reductase"/>
</dbReference>
<dbReference type="GO" id="GO:0004735">
    <property type="term" value="F:pyrroline-5-carboxylate reductase activity"/>
    <property type="evidence" value="ECO:0007669"/>
    <property type="project" value="InterPro"/>
</dbReference>
<feature type="domain" description="Pyrroline-5-carboxylate reductase dimerisation" evidence="6">
    <location>
        <begin position="206"/>
        <end position="309"/>
    </location>
</feature>
<dbReference type="FunFam" id="1.10.3730.10:FF:000001">
    <property type="entry name" value="Pyrroline-5-carboxylate reductase"/>
    <property type="match status" value="1"/>
</dbReference>
<dbReference type="GO" id="GO:0055129">
    <property type="term" value="P:L-proline biosynthetic process"/>
    <property type="evidence" value="ECO:0007669"/>
    <property type="project" value="TreeGrafter"/>
</dbReference>
<sequence length="309" mass="32313">MIGNHHGQDQTSLAVIGAGAMGSSMLACMLKRTQRANANTDASDTAVINFDAFVACVSSNGSAERLSNDARFTQAIREKKLNITHGDNAEAMSRASVILLACKPGQVQTLLSEKGVSEAVKGKLVISVLAGKTCAQLSDYIYPISTALAHEKDRCWIVRAMPSLSATVGESMTVLEDFPANMPPTLAQRATQVLGMVGEVRMVSADLFDTATVVVGSTPAFLAISIDGILDGAVSEGLRRSEAAAMMAQVLTGLGKLMAEEGQHLGMLRESVASPKGATIGGILALEKAAARYAFSDAVMQAAARIKKL</sequence>
<evidence type="ECO:0000313" key="8">
    <source>
        <dbReference type="Proteomes" id="UP001152049"/>
    </source>
</evidence>
<feature type="binding site" evidence="4">
    <location>
        <position position="88"/>
    </location>
    <ligand>
        <name>NADPH</name>
        <dbReference type="ChEBI" id="CHEBI:57783"/>
    </ligand>
</feature>
<keyword evidence="3" id="KW-0560">Oxidoreductase</keyword>
<dbReference type="SUPFAM" id="SSF48179">
    <property type="entry name" value="6-phosphogluconate dehydrogenase C-terminal domain-like"/>
    <property type="match status" value="1"/>
</dbReference>
<evidence type="ECO:0008006" key="9">
    <source>
        <dbReference type="Google" id="ProtNLM"/>
    </source>
</evidence>
<dbReference type="Pfam" id="PF03807">
    <property type="entry name" value="F420_oxidored"/>
    <property type="match status" value="1"/>
</dbReference>
<feature type="domain" description="Pyrroline-5-carboxylate reductase catalytic N-terminal" evidence="5">
    <location>
        <begin position="13"/>
        <end position="131"/>
    </location>
</feature>
<comment type="similarity">
    <text evidence="1">Belongs to the pyrroline-5-carboxylate reductase family.</text>
</comment>
<organism evidence="7 8">
    <name type="scientific">Fusarium torreyae</name>
    <dbReference type="NCBI Taxonomy" id="1237075"/>
    <lineage>
        <taxon>Eukaryota</taxon>
        <taxon>Fungi</taxon>
        <taxon>Dikarya</taxon>
        <taxon>Ascomycota</taxon>
        <taxon>Pezizomycotina</taxon>
        <taxon>Sordariomycetes</taxon>
        <taxon>Hypocreomycetidae</taxon>
        <taxon>Hypocreales</taxon>
        <taxon>Nectriaceae</taxon>
        <taxon>Fusarium</taxon>
    </lineage>
</organism>
<dbReference type="InterPro" id="IPR036291">
    <property type="entry name" value="NAD(P)-bd_dom_sf"/>
</dbReference>
<keyword evidence="8" id="KW-1185">Reference proteome</keyword>
<gene>
    <name evidence="7" type="ORF">NW762_003626</name>
</gene>
<dbReference type="AlphaFoldDB" id="A0A9W8S8V7"/>
<dbReference type="Gene3D" id="1.10.3730.10">
    <property type="entry name" value="ProC C-terminal domain-like"/>
    <property type="match status" value="1"/>
</dbReference>
<evidence type="ECO:0000256" key="4">
    <source>
        <dbReference type="PIRSR" id="PIRSR000193-1"/>
    </source>
</evidence>
<dbReference type="PROSITE" id="PS00521">
    <property type="entry name" value="P5CR"/>
    <property type="match status" value="1"/>
</dbReference>
<feature type="binding site" evidence="4">
    <location>
        <begin position="101"/>
        <end position="104"/>
    </location>
    <ligand>
        <name>NADP(+)</name>
        <dbReference type="ChEBI" id="CHEBI:58349"/>
    </ligand>
</feature>
<dbReference type="SUPFAM" id="SSF51735">
    <property type="entry name" value="NAD(P)-binding Rossmann-fold domains"/>
    <property type="match status" value="1"/>
</dbReference>
<dbReference type="Gene3D" id="3.40.50.720">
    <property type="entry name" value="NAD(P)-binding Rossmann-like Domain"/>
    <property type="match status" value="1"/>
</dbReference>
<accession>A0A9W8S8V7</accession>
<evidence type="ECO:0000259" key="5">
    <source>
        <dbReference type="Pfam" id="PF03807"/>
    </source>
</evidence>
<dbReference type="PANTHER" id="PTHR11645:SF0">
    <property type="entry name" value="PYRROLINE-5-CARBOXYLATE REDUCTASE 3"/>
    <property type="match status" value="1"/>
</dbReference>
<dbReference type="PIRSF" id="PIRSF000193">
    <property type="entry name" value="Pyrrol-5-carb_rd"/>
    <property type="match status" value="1"/>
</dbReference>
<keyword evidence="2 4" id="KW-0521">NADP</keyword>
<feature type="binding site" evidence="4">
    <location>
        <begin position="16"/>
        <end position="21"/>
    </location>
    <ligand>
        <name>NADP(+)</name>
        <dbReference type="ChEBI" id="CHEBI:58349"/>
    </ligand>
</feature>
<comment type="caution">
    <text evidence="7">The sequence shown here is derived from an EMBL/GenBank/DDBJ whole genome shotgun (WGS) entry which is preliminary data.</text>
</comment>
<dbReference type="HAMAP" id="MF_01925">
    <property type="entry name" value="P5C_reductase"/>
    <property type="match status" value="1"/>
</dbReference>
<dbReference type="InterPro" id="IPR053790">
    <property type="entry name" value="P5CR-like_CS"/>
</dbReference>
<evidence type="ECO:0000256" key="2">
    <source>
        <dbReference type="ARBA" id="ARBA00022857"/>
    </source>
</evidence>
<dbReference type="PANTHER" id="PTHR11645">
    <property type="entry name" value="PYRROLINE-5-CARBOXYLATE REDUCTASE"/>
    <property type="match status" value="1"/>
</dbReference>